<dbReference type="Proteomes" id="UP000000768">
    <property type="component" value="Chromosome 4"/>
</dbReference>
<gene>
    <name evidence="3" type="ORF">SORBI_3004G216500</name>
</gene>
<dbReference type="AlphaFoldDB" id="C5XXP3"/>
<dbReference type="Pfam" id="PF26133">
    <property type="entry name" value="DUF8039"/>
    <property type="match status" value="1"/>
</dbReference>
<evidence type="ECO:0000313" key="3">
    <source>
        <dbReference type="EMBL" id="EES05431.2"/>
    </source>
</evidence>
<name>C5XXP3_SORBI</name>
<feature type="region of interest" description="Disordered" evidence="1">
    <location>
        <begin position="83"/>
        <end position="112"/>
    </location>
</feature>
<dbReference type="eggNOG" id="ENOG502R6FM">
    <property type="taxonomic scope" value="Eukaryota"/>
</dbReference>
<protein>
    <recommendedName>
        <fullName evidence="2">DUF8039 domain-containing protein</fullName>
    </recommendedName>
</protein>
<dbReference type="PANTHER" id="PTHR33018:SF19">
    <property type="entry name" value="OS12G0558775 PROTEIN"/>
    <property type="match status" value="1"/>
</dbReference>
<keyword evidence="4" id="KW-1185">Reference proteome</keyword>
<reference evidence="3 4" key="1">
    <citation type="journal article" date="2009" name="Nature">
        <title>The Sorghum bicolor genome and the diversification of grasses.</title>
        <authorList>
            <person name="Paterson A.H."/>
            <person name="Bowers J.E."/>
            <person name="Bruggmann R."/>
            <person name="Dubchak I."/>
            <person name="Grimwood J."/>
            <person name="Gundlach H."/>
            <person name="Haberer G."/>
            <person name="Hellsten U."/>
            <person name="Mitros T."/>
            <person name="Poliakov A."/>
            <person name="Schmutz J."/>
            <person name="Spannagl M."/>
            <person name="Tang H."/>
            <person name="Wang X."/>
            <person name="Wicker T."/>
            <person name="Bharti A.K."/>
            <person name="Chapman J."/>
            <person name="Feltus F.A."/>
            <person name="Gowik U."/>
            <person name="Grigoriev I.V."/>
            <person name="Lyons E."/>
            <person name="Maher C.A."/>
            <person name="Martis M."/>
            <person name="Narechania A."/>
            <person name="Otillar R.P."/>
            <person name="Penning B.W."/>
            <person name="Salamov A.A."/>
            <person name="Wang Y."/>
            <person name="Zhang L."/>
            <person name="Carpita N.C."/>
            <person name="Freeling M."/>
            <person name="Gingle A.R."/>
            <person name="Hash C.T."/>
            <person name="Keller B."/>
            <person name="Klein P."/>
            <person name="Kresovich S."/>
            <person name="McCann M.C."/>
            <person name="Ming R."/>
            <person name="Peterson D.G."/>
            <person name="Mehboob-ur-Rahman"/>
            <person name="Ware D."/>
            <person name="Westhoff P."/>
            <person name="Mayer K.F."/>
            <person name="Messing J."/>
            <person name="Rokhsar D.S."/>
        </authorList>
    </citation>
    <scope>NUCLEOTIDE SEQUENCE [LARGE SCALE GENOMIC DNA]</scope>
    <source>
        <strain evidence="4">cv. BTx623</strain>
    </source>
</reference>
<evidence type="ECO:0000313" key="4">
    <source>
        <dbReference type="Proteomes" id="UP000000768"/>
    </source>
</evidence>
<dbReference type="FunCoup" id="C5XXP3">
    <property type="interactions" value="3"/>
</dbReference>
<feature type="compositionally biased region" description="Acidic residues" evidence="1">
    <location>
        <begin position="32"/>
        <end position="42"/>
    </location>
</feature>
<proteinExistence type="predicted"/>
<dbReference type="PANTHER" id="PTHR33018">
    <property type="entry name" value="OS10G0338966 PROTEIN-RELATED"/>
    <property type="match status" value="1"/>
</dbReference>
<dbReference type="OrthoDB" id="686953at2759"/>
<feature type="compositionally biased region" description="Basic residues" evidence="1">
    <location>
        <begin position="101"/>
        <end position="112"/>
    </location>
</feature>
<dbReference type="Gramene" id="EES05431">
    <property type="protein sequence ID" value="EES05431"/>
    <property type="gene ID" value="SORBI_3004G216500"/>
</dbReference>
<feature type="compositionally biased region" description="Polar residues" evidence="1">
    <location>
        <begin position="565"/>
        <end position="577"/>
    </location>
</feature>
<feature type="region of interest" description="Disordered" evidence="1">
    <location>
        <begin position="340"/>
        <end position="365"/>
    </location>
</feature>
<dbReference type="InParanoid" id="C5XXP3"/>
<dbReference type="OMA" id="CKIQVAI"/>
<dbReference type="EMBL" id="CM000763">
    <property type="protein sequence ID" value="EES05431.2"/>
    <property type="molecule type" value="Genomic_DNA"/>
</dbReference>
<feature type="region of interest" description="Disordered" evidence="1">
    <location>
        <begin position="1"/>
        <end position="71"/>
    </location>
</feature>
<dbReference type="HOGENOM" id="CLU_2549832_0_0_1"/>
<feature type="region of interest" description="Disordered" evidence="1">
    <location>
        <begin position="552"/>
        <end position="587"/>
    </location>
</feature>
<evidence type="ECO:0000259" key="2">
    <source>
        <dbReference type="Pfam" id="PF26133"/>
    </source>
</evidence>
<reference evidence="4" key="2">
    <citation type="journal article" date="2018" name="Plant J.">
        <title>The Sorghum bicolor reference genome: improved assembly, gene annotations, a transcriptome atlas, and signatures of genome organization.</title>
        <authorList>
            <person name="McCormick R.F."/>
            <person name="Truong S.K."/>
            <person name="Sreedasyam A."/>
            <person name="Jenkins J."/>
            <person name="Shu S."/>
            <person name="Sims D."/>
            <person name="Kennedy M."/>
            <person name="Amirebrahimi M."/>
            <person name="Weers B.D."/>
            <person name="McKinley B."/>
            <person name="Mattison A."/>
            <person name="Morishige D.T."/>
            <person name="Grimwood J."/>
            <person name="Schmutz J."/>
            <person name="Mullet J.E."/>
        </authorList>
    </citation>
    <scope>NUCLEOTIDE SEQUENCE [LARGE SCALE GENOMIC DNA]</scope>
    <source>
        <strain evidence="4">cv. BTx623</strain>
    </source>
</reference>
<sequence>MEKQLNTQGGEEQPSPPFDKFITPSPSASEGWETEYESGEEELTSRLKKKPHGEGAYFNPKDDEEHQSNEIPLRPSLLEFNEEEGTSAPKLMPTTSSENSKRKRGQHGRHQLPTKVFAIHEVGKKGEPLEPVSVISKFSNACGVLVRERVDFNIDDWKKVDVLLKNSLWEEIKRRFTYPLGTNEELNKSYALSTCAKSLRQFRWKLNQKYVKKGEMPFKEYGFITQERWDQFVRYHTSEDAMDKSEKFCLLAKRNLYPHHLGSTGYVVKKKKWRREEREAAVAGKPIEYEGLNERTRDFLKARRPKQLAQGKSKFNEPQTEEAEKKILAFVAAEQAGTFTPHREKDQLSAALGNPEHRGRVRGMSSRMSWKDAWAINAGSCRTQQGYKEKLIQETSEETMREIVMEEIRNVLTSGDPKMVQLRSQFLGKASSMELMQQTQPDQGLSVPSNSASTVNQPADDIISCTPCSLHIPVGRKKRMMEVATGMAIPGRTFQCQPIPIDYAKVLVVDVHPNHQRLEIDLPTKEGIRYLGDAKNNLILWNRFDIGLATASPPLPPVQLESDNDPSPGQASASGNVTDEGEAATPS</sequence>
<organism evidence="3 4">
    <name type="scientific">Sorghum bicolor</name>
    <name type="common">Sorghum</name>
    <name type="synonym">Sorghum vulgare</name>
    <dbReference type="NCBI Taxonomy" id="4558"/>
    <lineage>
        <taxon>Eukaryota</taxon>
        <taxon>Viridiplantae</taxon>
        <taxon>Streptophyta</taxon>
        <taxon>Embryophyta</taxon>
        <taxon>Tracheophyta</taxon>
        <taxon>Spermatophyta</taxon>
        <taxon>Magnoliopsida</taxon>
        <taxon>Liliopsida</taxon>
        <taxon>Poales</taxon>
        <taxon>Poaceae</taxon>
        <taxon>PACMAD clade</taxon>
        <taxon>Panicoideae</taxon>
        <taxon>Andropogonodae</taxon>
        <taxon>Andropogoneae</taxon>
        <taxon>Sorghinae</taxon>
        <taxon>Sorghum</taxon>
    </lineage>
</organism>
<dbReference type="InterPro" id="IPR058352">
    <property type="entry name" value="DUF8039"/>
</dbReference>
<feature type="compositionally biased region" description="Polar residues" evidence="1">
    <location>
        <begin position="1"/>
        <end position="10"/>
    </location>
</feature>
<accession>C5XXP3</accession>
<feature type="domain" description="DUF8039" evidence="2">
    <location>
        <begin position="458"/>
        <end position="547"/>
    </location>
</feature>
<evidence type="ECO:0000256" key="1">
    <source>
        <dbReference type="SAM" id="MobiDB-lite"/>
    </source>
</evidence>
<dbReference type="ExpressionAtlas" id="C5XXP3">
    <property type="expression patterns" value="baseline and differential"/>
</dbReference>